<protein>
    <submittedName>
        <fullName evidence="3">Uma2 family endonuclease</fullName>
    </submittedName>
</protein>
<dbReference type="CDD" id="cd06260">
    <property type="entry name" value="DUF820-like"/>
    <property type="match status" value="1"/>
</dbReference>
<feature type="compositionally biased region" description="Basic and acidic residues" evidence="1">
    <location>
        <begin position="227"/>
        <end position="261"/>
    </location>
</feature>
<keyword evidence="3" id="KW-0378">Hydrolase</keyword>
<accession>A0ABU5TQ58</accession>
<comment type="caution">
    <text evidence="3">The sequence shown here is derived from an EMBL/GenBank/DDBJ whole genome shotgun (WGS) entry which is preliminary data.</text>
</comment>
<keyword evidence="4" id="KW-1185">Reference proteome</keyword>
<dbReference type="Pfam" id="PF05685">
    <property type="entry name" value="Uma2"/>
    <property type="match status" value="1"/>
</dbReference>
<dbReference type="Gene3D" id="3.90.1570.10">
    <property type="entry name" value="tt1808, chain A"/>
    <property type="match status" value="1"/>
</dbReference>
<proteinExistence type="predicted"/>
<evidence type="ECO:0000313" key="3">
    <source>
        <dbReference type="EMBL" id="MEA5480436.1"/>
    </source>
</evidence>
<dbReference type="EMBL" id="JAYGIE010000124">
    <property type="protein sequence ID" value="MEA5480436.1"/>
    <property type="molecule type" value="Genomic_DNA"/>
</dbReference>
<dbReference type="PANTHER" id="PTHR33352">
    <property type="entry name" value="SLR1095 PROTEIN"/>
    <property type="match status" value="1"/>
</dbReference>
<feature type="region of interest" description="Disordered" evidence="1">
    <location>
        <begin position="226"/>
        <end position="265"/>
    </location>
</feature>
<dbReference type="GO" id="GO:0004519">
    <property type="term" value="F:endonuclease activity"/>
    <property type="evidence" value="ECO:0007669"/>
    <property type="project" value="UniProtKB-KW"/>
</dbReference>
<dbReference type="InterPro" id="IPR012296">
    <property type="entry name" value="Nuclease_put_TT1808"/>
</dbReference>
<dbReference type="InterPro" id="IPR011335">
    <property type="entry name" value="Restrct_endonuc-II-like"/>
</dbReference>
<keyword evidence="3" id="KW-0255">Endonuclease</keyword>
<dbReference type="PANTHER" id="PTHR33352:SF2">
    <property type="entry name" value="SLL0995 PROTEIN"/>
    <property type="match status" value="1"/>
</dbReference>
<dbReference type="SUPFAM" id="SSF52980">
    <property type="entry name" value="Restriction endonuclease-like"/>
    <property type="match status" value="1"/>
</dbReference>
<evidence type="ECO:0000259" key="2">
    <source>
        <dbReference type="Pfam" id="PF05685"/>
    </source>
</evidence>
<feature type="domain" description="Putative restriction endonuclease" evidence="2">
    <location>
        <begin position="38"/>
        <end position="152"/>
    </location>
</feature>
<evidence type="ECO:0000313" key="4">
    <source>
        <dbReference type="Proteomes" id="UP001301388"/>
    </source>
</evidence>
<evidence type="ECO:0000256" key="1">
    <source>
        <dbReference type="SAM" id="MobiDB-lite"/>
    </source>
</evidence>
<sequence>MTPATVSNIATTENKTPESNPTHEIFYPSEDGEPLAETSIHADAIIATVGVLRNYLAIAFQERSPVVLADQFLYYAQGFPKLRVSPDVMVIFEIPQVPYDNYKIWETGKVPSIIFEITSPKTQAKDKEFKRNLYEDIGVQEYWLFDPKGEWIPEKLRGYRLDYRERDDDNIYYPITDGCSQVLGLRLEVEEHLINFYQLDTGEKLLMPVELLFALQNQKHLTIQESQRAEQESQRAEQESQRAEQESQRAEQESQRAEQESQRANAAELQIKQLRDRLIALGIDPDLSL</sequence>
<dbReference type="InterPro" id="IPR008538">
    <property type="entry name" value="Uma2"/>
</dbReference>
<organism evidence="3 4">
    <name type="scientific">Pseudanabaena galeata UHCC 0370</name>
    <dbReference type="NCBI Taxonomy" id="3110310"/>
    <lineage>
        <taxon>Bacteria</taxon>
        <taxon>Bacillati</taxon>
        <taxon>Cyanobacteriota</taxon>
        <taxon>Cyanophyceae</taxon>
        <taxon>Pseudanabaenales</taxon>
        <taxon>Pseudanabaenaceae</taxon>
        <taxon>Pseudanabaena</taxon>
    </lineage>
</organism>
<keyword evidence="3" id="KW-0540">Nuclease</keyword>
<reference evidence="3 4" key="1">
    <citation type="submission" date="2023-12" db="EMBL/GenBank/DDBJ databases">
        <title>Baltic Sea Cyanobacteria.</title>
        <authorList>
            <person name="Delbaje E."/>
            <person name="Fewer D.P."/>
            <person name="Shishido T.K."/>
        </authorList>
    </citation>
    <scope>NUCLEOTIDE SEQUENCE [LARGE SCALE GENOMIC DNA]</scope>
    <source>
        <strain evidence="3 4">UHCC 0370</strain>
    </source>
</reference>
<dbReference type="Proteomes" id="UP001301388">
    <property type="component" value="Unassembled WGS sequence"/>
</dbReference>
<gene>
    <name evidence="3" type="ORF">VB774_22610</name>
</gene>
<dbReference type="RefSeq" id="WP_323263428.1">
    <property type="nucleotide sequence ID" value="NZ_JAYGIE010000124.1"/>
</dbReference>
<name>A0ABU5TQ58_9CYAN</name>
<feature type="region of interest" description="Disordered" evidence="1">
    <location>
        <begin position="1"/>
        <end position="22"/>
    </location>
</feature>